<proteinExistence type="predicted"/>
<dbReference type="AlphaFoldDB" id="A0AA40ASY0"/>
<keyword evidence="4" id="KW-1185">Reference proteome</keyword>
<feature type="compositionally biased region" description="Low complexity" evidence="1">
    <location>
        <begin position="215"/>
        <end position="224"/>
    </location>
</feature>
<keyword evidence="2" id="KW-0472">Membrane</keyword>
<accession>A0AA40ASY0</accession>
<feature type="transmembrane region" description="Helical" evidence="2">
    <location>
        <begin position="65"/>
        <end position="84"/>
    </location>
</feature>
<feature type="region of interest" description="Disordered" evidence="1">
    <location>
        <begin position="254"/>
        <end position="274"/>
    </location>
</feature>
<name>A0AA40ASY0_9PEZI</name>
<feature type="transmembrane region" description="Helical" evidence="2">
    <location>
        <begin position="96"/>
        <end position="120"/>
    </location>
</feature>
<feature type="compositionally biased region" description="Low complexity" evidence="1">
    <location>
        <begin position="259"/>
        <end position="274"/>
    </location>
</feature>
<dbReference type="EMBL" id="JAUKTV010000012">
    <property type="protein sequence ID" value="KAK0721423.1"/>
    <property type="molecule type" value="Genomic_DNA"/>
</dbReference>
<protein>
    <submittedName>
        <fullName evidence="3">Uncharacterized protein</fullName>
    </submittedName>
</protein>
<feature type="compositionally biased region" description="Basic and acidic residues" evidence="1">
    <location>
        <begin position="326"/>
        <end position="335"/>
    </location>
</feature>
<feature type="transmembrane region" description="Helical" evidence="2">
    <location>
        <begin position="21"/>
        <end position="45"/>
    </location>
</feature>
<evidence type="ECO:0000256" key="1">
    <source>
        <dbReference type="SAM" id="MobiDB-lite"/>
    </source>
</evidence>
<evidence type="ECO:0000313" key="3">
    <source>
        <dbReference type="EMBL" id="KAK0721423.1"/>
    </source>
</evidence>
<comment type="caution">
    <text evidence="3">The sequence shown here is derived from an EMBL/GenBank/DDBJ whole genome shotgun (WGS) entry which is preliminary data.</text>
</comment>
<keyword evidence="2" id="KW-0812">Transmembrane</keyword>
<dbReference type="Proteomes" id="UP001172159">
    <property type="component" value="Unassembled WGS sequence"/>
</dbReference>
<feature type="region of interest" description="Disordered" evidence="1">
    <location>
        <begin position="176"/>
        <end position="224"/>
    </location>
</feature>
<keyword evidence="2" id="KW-1133">Transmembrane helix</keyword>
<gene>
    <name evidence="3" type="ORF">B0T21DRAFT_386292</name>
</gene>
<feature type="transmembrane region" description="Helical" evidence="2">
    <location>
        <begin position="132"/>
        <end position="152"/>
    </location>
</feature>
<evidence type="ECO:0000256" key="2">
    <source>
        <dbReference type="SAM" id="Phobius"/>
    </source>
</evidence>
<sequence length="335" mass="36942">MVSKLDLDSVQHTRARWRRALLFPSWLLQILILLCLMGVFAYRLAETFEHYSAEKKNGAVPMVEVVWEATNVAFNLLSLLLTILELARYLTERLTPFLLLSTNLVKLTLSFAVLGLDIVAHINKMDGHYSTIGLSLDCGLLAASLSSFIYAIRKYRKSLKYEQYHLTDEVKRVEGGMMGQGGESEDRRVSGGRWDRDRDSMGYKSQTGHLSPKHSTTSSATAVTVREISPSGTELKQEIDRALGGEFGWVGGRGGAGNGNNDDVSPSSSMTGRSGSVVHNSGVVHMAIPEIHVSRQQSWRTEVIVEEEGDLGEERMMGGDDVGPGRGDRDGLLRK</sequence>
<feature type="region of interest" description="Disordered" evidence="1">
    <location>
        <begin position="308"/>
        <end position="335"/>
    </location>
</feature>
<evidence type="ECO:0000313" key="4">
    <source>
        <dbReference type="Proteomes" id="UP001172159"/>
    </source>
</evidence>
<reference evidence="3" key="1">
    <citation type="submission" date="2023-06" db="EMBL/GenBank/DDBJ databases">
        <title>Genome-scale phylogeny and comparative genomics of the fungal order Sordariales.</title>
        <authorList>
            <consortium name="Lawrence Berkeley National Laboratory"/>
            <person name="Hensen N."/>
            <person name="Bonometti L."/>
            <person name="Westerberg I."/>
            <person name="Brannstrom I.O."/>
            <person name="Guillou S."/>
            <person name="Cros-Aarteil S."/>
            <person name="Calhoun S."/>
            <person name="Haridas S."/>
            <person name="Kuo A."/>
            <person name="Mondo S."/>
            <person name="Pangilinan J."/>
            <person name="Riley R."/>
            <person name="Labutti K."/>
            <person name="Andreopoulos B."/>
            <person name="Lipzen A."/>
            <person name="Chen C."/>
            <person name="Yanf M."/>
            <person name="Daum C."/>
            <person name="Ng V."/>
            <person name="Clum A."/>
            <person name="Steindorff A."/>
            <person name="Ohm R."/>
            <person name="Martin F."/>
            <person name="Silar P."/>
            <person name="Natvig D."/>
            <person name="Lalanne C."/>
            <person name="Gautier V."/>
            <person name="Ament-Velasquez S.L."/>
            <person name="Kruys A."/>
            <person name="Hutchinson M.I."/>
            <person name="Powell A.J."/>
            <person name="Barry K."/>
            <person name="Miller A.N."/>
            <person name="Grigoriev I.V."/>
            <person name="Debuchy R."/>
            <person name="Gladieux P."/>
            <person name="Thoren M.H."/>
            <person name="Johannesson H."/>
        </authorList>
    </citation>
    <scope>NUCLEOTIDE SEQUENCE</scope>
    <source>
        <strain evidence="3">CBS 540.89</strain>
    </source>
</reference>
<organism evidence="3 4">
    <name type="scientific">Apiosordaria backusii</name>
    <dbReference type="NCBI Taxonomy" id="314023"/>
    <lineage>
        <taxon>Eukaryota</taxon>
        <taxon>Fungi</taxon>
        <taxon>Dikarya</taxon>
        <taxon>Ascomycota</taxon>
        <taxon>Pezizomycotina</taxon>
        <taxon>Sordariomycetes</taxon>
        <taxon>Sordariomycetidae</taxon>
        <taxon>Sordariales</taxon>
        <taxon>Lasiosphaeriaceae</taxon>
        <taxon>Apiosordaria</taxon>
    </lineage>
</organism>
<feature type="compositionally biased region" description="Basic and acidic residues" evidence="1">
    <location>
        <begin position="184"/>
        <end position="201"/>
    </location>
</feature>